<dbReference type="PANTHER" id="PTHR31009">
    <property type="entry name" value="S-ADENOSYL-L-METHIONINE:CARBOXYL METHYLTRANSFERASE FAMILY PROTEIN"/>
    <property type="match status" value="1"/>
</dbReference>
<reference evidence="5 6" key="1">
    <citation type="submission" date="2023-12" db="EMBL/GenBank/DDBJ databases">
        <title>A high-quality genome assembly for Dillenia turbinata (Dilleniales).</title>
        <authorList>
            <person name="Chanderbali A."/>
        </authorList>
    </citation>
    <scope>NUCLEOTIDE SEQUENCE [LARGE SCALE GENOMIC DNA]</scope>
    <source>
        <strain evidence="5">LSX21</strain>
        <tissue evidence="5">Leaf</tissue>
    </source>
</reference>
<evidence type="ECO:0000256" key="2">
    <source>
        <dbReference type="ARBA" id="ARBA00022679"/>
    </source>
</evidence>
<comment type="caution">
    <text evidence="5">The sequence shown here is derived from an EMBL/GenBank/DDBJ whole genome shotgun (WGS) entry which is preliminary data.</text>
</comment>
<dbReference type="SUPFAM" id="SSF53335">
    <property type="entry name" value="S-adenosyl-L-methionine-dependent methyltransferases"/>
    <property type="match status" value="1"/>
</dbReference>
<dbReference type="Gene3D" id="3.40.50.150">
    <property type="entry name" value="Vaccinia Virus protein VP39"/>
    <property type="match status" value="1"/>
</dbReference>
<keyword evidence="2" id="KW-0808">Transferase</keyword>
<evidence type="ECO:0000256" key="4">
    <source>
        <dbReference type="ARBA" id="ARBA00022842"/>
    </source>
</evidence>
<dbReference type="Pfam" id="PF03492">
    <property type="entry name" value="Methyltransf_7"/>
    <property type="match status" value="1"/>
</dbReference>
<organism evidence="5 6">
    <name type="scientific">Dillenia turbinata</name>
    <dbReference type="NCBI Taxonomy" id="194707"/>
    <lineage>
        <taxon>Eukaryota</taxon>
        <taxon>Viridiplantae</taxon>
        <taxon>Streptophyta</taxon>
        <taxon>Embryophyta</taxon>
        <taxon>Tracheophyta</taxon>
        <taxon>Spermatophyta</taxon>
        <taxon>Magnoliopsida</taxon>
        <taxon>eudicotyledons</taxon>
        <taxon>Gunneridae</taxon>
        <taxon>Pentapetalae</taxon>
        <taxon>Dilleniales</taxon>
        <taxon>Dilleniaceae</taxon>
        <taxon>Dillenia</taxon>
    </lineage>
</organism>
<keyword evidence="4" id="KW-0460">Magnesium</keyword>
<keyword evidence="1 5" id="KW-0489">Methyltransferase</keyword>
<evidence type="ECO:0000313" key="5">
    <source>
        <dbReference type="EMBL" id="KAK6927903.1"/>
    </source>
</evidence>
<protein>
    <submittedName>
        <fullName evidence="5">SAM dependent carboxyl methyltransferase</fullName>
    </submittedName>
</protein>
<evidence type="ECO:0000256" key="1">
    <source>
        <dbReference type="ARBA" id="ARBA00022603"/>
    </source>
</evidence>
<dbReference type="Proteomes" id="UP001370490">
    <property type="component" value="Unassembled WGS sequence"/>
</dbReference>
<dbReference type="Gene3D" id="1.10.1200.270">
    <property type="entry name" value="Methyltransferase, alpha-helical capping domain"/>
    <property type="match status" value="1"/>
</dbReference>
<dbReference type="GO" id="GO:0046872">
    <property type="term" value="F:metal ion binding"/>
    <property type="evidence" value="ECO:0007669"/>
    <property type="project" value="UniProtKB-KW"/>
</dbReference>
<dbReference type="InterPro" id="IPR029063">
    <property type="entry name" value="SAM-dependent_MTases_sf"/>
</dbReference>
<evidence type="ECO:0000256" key="3">
    <source>
        <dbReference type="ARBA" id="ARBA00022723"/>
    </source>
</evidence>
<name>A0AAN8ZBV0_9MAGN</name>
<sequence length="361" mass="40254">MDMVGNDLLEVHPMNGREAPSSYSQNSLYQKRAVDAVKERIYEAISNEFDIKNKIFDPSTPFRVADLGCFIGPITLFAAENIIGAVESKYNAKQQELPEFQVLFSDHFHNDFNALFKSLPPSGNYFAAGVPGSFHNRLFPKSTINFVHTSNALNWLSKVPEEIKDRNSPAWNKDRIYCSGDNKEVAGAYYAQFKSDINDFLNARAQEIAEGGLLCIIIDGLPNGVKLCETGLGMLQDLLGSCLKDLAKEGVIDQERVESINFPTYIPTIGELEDLIEQNNNFCILSLGALHTLPLLASKETIAAIVGAVAEGVMKEHFGDEIIKKLFDLFLNKLPGIRHSLEDEKYQKNIEICIMLKLKSK</sequence>
<dbReference type="EMBL" id="JBAMMX010000014">
    <property type="protein sequence ID" value="KAK6927903.1"/>
    <property type="molecule type" value="Genomic_DNA"/>
</dbReference>
<gene>
    <name evidence="5" type="ORF">RJ641_006494</name>
</gene>
<dbReference type="InterPro" id="IPR005299">
    <property type="entry name" value="MeTrfase_7"/>
</dbReference>
<dbReference type="AlphaFoldDB" id="A0AAN8ZBV0"/>
<evidence type="ECO:0000313" key="6">
    <source>
        <dbReference type="Proteomes" id="UP001370490"/>
    </source>
</evidence>
<proteinExistence type="predicted"/>
<keyword evidence="6" id="KW-1185">Reference proteome</keyword>
<accession>A0AAN8ZBV0</accession>
<dbReference type="GO" id="GO:0008168">
    <property type="term" value="F:methyltransferase activity"/>
    <property type="evidence" value="ECO:0007669"/>
    <property type="project" value="UniProtKB-KW"/>
</dbReference>
<dbReference type="InterPro" id="IPR042086">
    <property type="entry name" value="MeTrfase_capping"/>
</dbReference>
<dbReference type="GO" id="GO:0032259">
    <property type="term" value="P:methylation"/>
    <property type="evidence" value="ECO:0007669"/>
    <property type="project" value="UniProtKB-KW"/>
</dbReference>
<keyword evidence="3" id="KW-0479">Metal-binding</keyword>